<gene>
    <name evidence="6" type="ORF">AOQ84DRAFT_223796</name>
</gene>
<accession>A0A8E2EXQ4</accession>
<dbReference type="InterPro" id="IPR002523">
    <property type="entry name" value="MgTranspt_CorA/ZnTranspt_ZntB"/>
</dbReference>
<dbReference type="Proteomes" id="UP000250140">
    <property type="component" value="Unassembled WGS sequence"/>
</dbReference>
<dbReference type="EMBL" id="KV750069">
    <property type="protein sequence ID" value="OCL06446.1"/>
    <property type="molecule type" value="Genomic_DNA"/>
</dbReference>
<feature type="transmembrane region" description="Helical" evidence="5">
    <location>
        <begin position="146"/>
        <end position="166"/>
    </location>
</feature>
<reference evidence="6 7" key="1">
    <citation type="journal article" date="2016" name="Nat. Commun.">
        <title>Ectomycorrhizal ecology is imprinted in the genome of the dominant symbiotic fungus Cenococcum geophilum.</title>
        <authorList>
            <consortium name="DOE Joint Genome Institute"/>
            <person name="Peter M."/>
            <person name="Kohler A."/>
            <person name="Ohm R.A."/>
            <person name="Kuo A."/>
            <person name="Krutzmann J."/>
            <person name="Morin E."/>
            <person name="Arend M."/>
            <person name="Barry K.W."/>
            <person name="Binder M."/>
            <person name="Choi C."/>
            <person name="Clum A."/>
            <person name="Copeland A."/>
            <person name="Grisel N."/>
            <person name="Haridas S."/>
            <person name="Kipfer T."/>
            <person name="LaButti K."/>
            <person name="Lindquist E."/>
            <person name="Lipzen A."/>
            <person name="Maire R."/>
            <person name="Meier B."/>
            <person name="Mihaltcheva S."/>
            <person name="Molinier V."/>
            <person name="Murat C."/>
            <person name="Poggeler S."/>
            <person name="Quandt C.A."/>
            <person name="Sperisen C."/>
            <person name="Tritt A."/>
            <person name="Tisserant E."/>
            <person name="Crous P.W."/>
            <person name="Henrissat B."/>
            <person name="Nehls U."/>
            <person name="Egli S."/>
            <person name="Spatafora J.W."/>
            <person name="Grigoriev I.V."/>
            <person name="Martin F.M."/>
        </authorList>
    </citation>
    <scope>NUCLEOTIDE SEQUENCE [LARGE SCALE GENOMIC DNA]</scope>
    <source>
        <strain evidence="6 7">CBS 207.34</strain>
    </source>
</reference>
<evidence type="ECO:0000256" key="3">
    <source>
        <dbReference type="ARBA" id="ARBA00022989"/>
    </source>
</evidence>
<dbReference type="AlphaFoldDB" id="A0A8E2EXQ4"/>
<keyword evidence="4 5" id="KW-0472">Membrane</keyword>
<comment type="subcellular location">
    <subcellularLocation>
        <location evidence="1">Membrane</location>
        <topology evidence="1">Multi-pass membrane protein</topology>
    </subcellularLocation>
</comment>
<dbReference type="Gene3D" id="1.20.58.340">
    <property type="entry name" value="Magnesium transport protein CorA, transmembrane region"/>
    <property type="match status" value="1"/>
</dbReference>
<feature type="transmembrane region" description="Helical" evidence="5">
    <location>
        <begin position="6"/>
        <end position="28"/>
    </location>
</feature>
<keyword evidence="2 5" id="KW-0812">Transmembrane</keyword>
<evidence type="ECO:0000256" key="1">
    <source>
        <dbReference type="ARBA" id="ARBA00004141"/>
    </source>
</evidence>
<dbReference type="GO" id="GO:0016020">
    <property type="term" value="C:membrane"/>
    <property type="evidence" value="ECO:0007669"/>
    <property type="project" value="UniProtKB-SubCell"/>
</dbReference>
<evidence type="ECO:0000256" key="2">
    <source>
        <dbReference type="ARBA" id="ARBA00022692"/>
    </source>
</evidence>
<keyword evidence="7" id="KW-1185">Reference proteome</keyword>
<protein>
    <submittedName>
        <fullName evidence="6">Uncharacterized protein</fullName>
    </submittedName>
</protein>
<dbReference type="GO" id="GO:0046873">
    <property type="term" value="F:metal ion transmembrane transporter activity"/>
    <property type="evidence" value="ECO:0007669"/>
    <property type="project" value="InterPro"/>
</dbReference>
<evidence type="ECO:0000256" key="5">
    <source>
        <dbReference type="SAM" id="Phobius"/>
    </source>
</evidence>
<evidence type="ECO:0000313" key="7">
    <source>
        <dbReference type="Proteomes" id="UP000250140"/>
    </source>
</evidence>
<dbReference type="InterPro" id="IPR045863">
    <property type="entry name" value="CorA_TM1_TM2"/>
</dbReference>
<dbReference type="Pfam" id="PF01544">
    <property type="entry name" value="CorA"/>
    <property type="match status" value="1"/>
</dbReference>
<feature type="transmembrane region" description="Helical" evidence="5">
    <location>
        <begin position="178"/>
        <end position="205"/>
    </location>
</feature>
<dbReference type="OrthoDB" id="3231000at2759"/>
<evidence type="ECO:0000256" key="4">
    <source>
        <dbReference type="ARBA" id="ARBA00023136"/>
    </source>
</evidence>
<dbReference type="SUPFAM" id="SSF144083">
    <property type="entry name" value="Magnesium transport protein CorA, transmembrane region"/>
    <property type="match status" value="1"/>
</dbReference>
<keyword evidence="3 5" id="KW-1133">Transmembrane helix</keyword>
<proteinExistence type="predicted"/>
<sequence>MFQHEWHFFILFNNIPGTIPAHIMVYLLSSSLWETNYRYLDADIKRLSFNDIRHPNFEINGKLHDWREDLEQLKKYIPETLAYAFSNISAFFEKLPVCEKRPVIMSHAPIQNLENILKDTRELESFLIDTFQSLASSISVEQAQRATLLTQLAFIYVPFSFVTGVFGMKLKEINGSLLSAWACIVSMAIVILFTLGIFSLIKAYIGWNRGQKQERQHEEV</sequence>
<name>A0A8E2EXQ4_9PEZI</name>
<evidence type="ECO:0000313" key="6">
    <source>
        <dbReference type="EMBL" id="OCL06446.1"/>
    </source>
</evidence>
<organism evidence="6 7">
    <name type="scientific">Glonium stellatum</name>
    <dbReference type="NCBI Taxonomy" id="574774"/>
    <lineage>
        <taxon>Eukaryota</taxon>
        <taxon>Fungi</taxon>
        <taxon>Dikarya</taxon>
        <taxon>Ascomycota</taxon>
        <taxon>Pezizomycotina</taxon>
        <taxon>Dothideomycetes</taxon>
        <taxon>Pleosporomycetidae</taxon>
        <taxon>Gloniales</taxon>
        <taxon>Gloniaceae</taxon>
        <taxon>Glonium</taxon>
    </lineage>
</organism>